<accession>A0ABQ7H1E7</accession>
<evidence type="ECO:0008006" key="4">
    <source>
        <dbReference type="Google" id="ProtNLM"/>
    </source>
</evidence>
<dbReference type="Proteomes" id="UP000815325">
    <property type="component" value="Unassembled WGS sequence"/>
</dbReference>
<evidence type="ECO:0000313" key="3">
    <source>
        <dbReference type="Proteomes" id="UP000815325"/>
    </source>
</evidence>
<feature type="chain" id="PRO_5046221313" description="Secreted protein" evidence="1">
    <location>
        <begin position="20"/>
        <end position="106"/>
    </location>
</feature>
<evidence type="ECO:0000313" key="2">
    <source>
        <dbReference type="EMBL" id="KAF5840632.1"/>
    </source>
</evidence>
<gene>
    <name evidence="2" type="ORF">DUNSADRAFT_16147</name>
</gene>
<sequence>MGSVQDFCLVWLVVHSILALFCPFTQRLALGKGGCKALLHAQLRPCWLSACMEGTASSAHEAKVHAACTQDRKGMCLQCACGRIVRVPRITYLDEIAWFTQDGNVA</sequence>
<dbReference type="EMBL" id="MU069508">
    <property type="protein sequence ID" value="KAF5840632.1"/>
    <property type="molecule type" value="Genomic_DNA"/>
</dbReference>
<name>A0ABQ7H1E7_DUNSA</name>
<keyword evidence="3" id="KW-1185">Reference proteome</keyword>
<comment type="caution">
    <text evidence="2">The sequence shown here is derived from an EMBL/GenBank/DDBJ whole genome shotgun (WGS) entry which is preliminary data.</text>
</comment>
<organism evidence="2 3">
    <name type="scientific">Dunaliella salina</name>
    <name type="common">Green alga</name>
    <name type="synonym">Protococcus salinus</name>
    <dbReference type="NCBI Taxonomy" id="3046"/>
    <lineage>
        <taxon>Eukaryota</taxon>
        <taxon>Viridiplantae</taxon>
        <taxon>Chlorophyta</taxon>
        <taxon>core chlorophytes</taxon>
        <taxon>Chlorophyceae</taxon>
        <taxon>CS clade</taxon>
        <taxon>Chlamydomonadales</taxon>
        <taxon>Dunaliellaceae</taxon>
        <taxon>Dunaliella</taxon>
    </lineage>
</organism>
<proteinExistence type="predicted"/>
<reference evidence="2" key="1">
    <citation type="submission" date="2017-08" db="EMBL/GenBank/DDBJ databases">
        <authorList>
            <person name="Polle J.E."/>
            <person name="Barry K."/>
            <person name="Cushman J."/>
            <person name="Schmutz J."/>
            <person name="Tran D."/>
            <person name="Hathwaick L.T."/>
            <person name="Yim W.C."/>
            <person name="Jenkins J."/>
            <person name="Mckie-Krisberg Z.M."/>
            <person name="Prochnik S."/>
            <person name="Lindquist E."/>
            <person name="Dockter R.B."/>
            <person name="Adam C."/>
            <person name="Molina H."/>
            <person name="Bunkerborg J."/>
            <person name="Jin E."/>
            <person name="Buchheim M."/>
            <person name="Magnuson J."/>
        </authorList>
    </citation>
    <scope>NUCLEOTIDE SEQUENCE</scope>
    <source>
        <strain evidence="2">CCAP 19/18</strain>
    </source>
</reference>
<protein>
    <recommendedName>
        <fullName evidence="4">Secreted protein</fullName>
    </recommendedName>
</protein>
<evidence type="ECO:0000256" key="1">
    <source>
        <dbReference type="SAM" id="SignalP"/>
    </source>
</evidence>
<feature type="signal peptide" evidence="1">
    <location>
        <begin position="1"/>
        <end position="19"/>
    </location>
</feature>
<keyword evidence="1" id="KW-0732">Signal</keyword>